<gene>
    <name evidence="1" type="ORF">TPSB3V08_LOCUS7261</name>
</gene>
<proteinExistence type="predicted"/>
<accession>A0A7R9D8Y3</accession>
<evidence type="ECO:0000313" key="1">
    <source>
        <dbReference type="EMBL" id="CAD7410263.1"/>
    </source>
</evidence>
<dbReference type="AlphaFoldDB" id="A0A7R9D8Y3"/>
<sequence length="127" mass="14373">MSHSVLSQVIRECETSVLDLLIRAEHLAKTLLVYPAKYELSNYSKLIAPYQDFGYFTGLNERHAWICVSSSPGRLNIEEVNTHLRGGKVENHLGKTTPVHPTEIRTSISPVLSSRAQHNKRVSQLRH</sequence>
<name>A0A7R9D8Y3_TIMPO</name>
<organism evidence="1">
    <name type="scientific">Timema poppense</name>
    <name type="common">Walking stick</name>
    <dbReference type="NCBI Taxonomy" id="170557"/>
    <lineage>
        <taxon>Eukaryota</taxon>
        <taxon>Metazoa</taxon>
        <taxon>Ecdysozoa</taxon>
        <taxon>Arthropoda</taxon>
        <taxon>Hexapoda</taxon>
        <taxon>Insecta</taxon>
        <taxon>Pterygota</taxon>
        <taxon>Neoptera</taxon>
        <taxon>Polyneoptera</taxon>
        <taxon>Phasmatodea</taxon>
        <taxon>Timematodea</taxon>
        <taxon>Timematoidea</taxon>
        <taxon>Timematidae</taxon>
        <taxon>Timema</taxon>
    </lineage>
</organism>
<protein>
    <submittedName>
        <fullName evidence="1">Uncharacterized protein</fullName>
    </submittedName>
</protein>
<reference evidence="1" key="1">
    <citation type="submission" date="2020-11" db="EMBL/GenBank/DDBJ databases">
        <authorList>
            <person name="Tran Van P."/>
        </authorList>
    </citation>
    <scope>NUCLEOTIDE SEQUENCE</scope>
</reference>
<dbReference type="EMBL" id="OD004638">
    <property type="protein sequence ID" value="CAD7410263.1"/>
    <property type="molecule type" value="Genomic_DNA"/>
</dbReference>